<name>A0ABT3P1X1_9PROT</name>
<dbReference type="InterPro" id="IPR005119">
    <property type="entry name" value="LysR_subst-bd"/>
</dbReference>
<dbReference type="Pfam" id="PF03466">
    <property type="entry name" value="LysR_substrate"/>
    <property type="match status" value="1"/>
</dbReference>
<dbReference type="PROSITE" id="PS50931">
    <property type="entry name" value="HTH_LYSR"/>
    <property type="match status" value="1"/>
</dbReference>
<feature type="domain" description="HTH lysR-type" evidence="5">
    <location>
        <begin position="21"/>
        <end position="78"/>
    </location>
</feature>
<evidence type="ECO:0000256" key="3">
    <source>
        <dbReference type="ARBA" id="ARBA00023125"/>
    </source>
</evidence>
<dbReference type="InterPro" id="IPR036390">
    <property type="entry name" value="WH_DNA-bd_sf"/>
</dbReference>
<dbReference type="SUPFAM" id="SSF46785">
    <property type="entry name" value="Winged helix' DNA-binding domain"/>
    <property type="match status" value="1"/>
</dbReference>
<sequence>MQIIRASDKLLVQIMQERARFQFEQIDAFVAVAEQGGISAAARVLNRDPSVVSRRLDALEARLGVRLLSRTTRRVTLTEAGAAYLARVRTILGELSAADSEAAEGADAPRGLLRLSLPATFTRRWIAPWLPAFLAAYPEVQLELLHSDRFVDLVAEGFDAAVRIGELSDSSLVVRRLAPVETILCASPDYLARRGLPASPEELEQHECLRFPKDRFRQGWKLRNDARQVTQRVSGSLVSDEGEGLLVACVAGAGILPASDWEVGQELADGQLVRVLPGWRFDVEGAVHVVLPPGRLVPAKTRAFVEWLARDFAPLPPWLRCSLQV</sequence>
<evidence type="ECO:0000313" key="7">
    <source>
        <dbReference type="Proteomes" id="UP001526430"/>
    </source>
</evidence>
<proteinExistence type="inferred from homology"/>
<evidence type="ECO:0000256" key="2">
    <source>
        <dbReference type="ARBA" id="ARBA00023015"/>
    </source>
</evidence>
<protein>
    <submittedName>
        <fullName evidence="6">LysR family transcriptional regulator</fullName>
    </submittedName>
</protein>
<dbReference type="InterPro" id="IPR058163">
    <property type="entry name" value="LysR-type_TF_proteobact-type"/>
</dbReference>
<dbReference type="CDD" id="cd08422">
    <property type="entry name" value="PBP2_CrgA_like"/>
    <property type="match status" value="1"/>
</dbReference>
<comment type="similarity">
    <text evidence="1">Belongs to the LysR transcriptional regulatory family.</text>
</comment>
<accession>A0ABT3P1X1</accession>
<dbReference type="Pfam" id="PF00126">
    <property type="entry name" value="HTH_1"/>
    <property type="match status" value="1"/>
</dbReference>
<dbReference type="InterPro" id="IPR036388">
    <property type="entry name" value="WH-like_DNA-bd_sf"/>
</dbReference>
<dbReference type="InterPro" id="IPR000847">
    <property type="entry name" value="LysR_HTH_N"/>
</dbReference>
<dbReference type="SUPFAM" id="SSF53850">
    <property type="entry name" value="Periplasmic binding protein-like II"/>
    <property type="match status" value="1"/>
</dbReference>
<dbReference type="PANTHER" id="PTHR30537:SF5">
    <property type="entry name" value="HTH-TYPE TRANSCRIPTIONAL ACTIVATOR TTDR-RELATED"/>
    <property type="match status" value="1"/>
</dbReference>
<dbReference type="PANTHER" id="PTHR30537">
    <property type="entry name" value="HTH-TYPE TRANSCRIPTIONAL REGULATOR"/>
    <property type="match status" value="1"/>
</dbReference>
<evidence type="ECO:0000313" key="6">
    <source>
        <dbReference type="EMBL" id="MCW8088408.1"/>
    </source>
</evidence>
<gene>
    <name evidence="6" type="ORF">OF850_22770</name>
</gene>
<evidence type="ECO:0000256" key="4">
    <source>
        <dbReference type="ARBA" id="ARBA00023163"/>
    </source>
</evidence>
<keyword evidence="7" id="KW-1185">Reference proteome</keyword>
<comment type="caution">
    <text evidence="6">The sequence shown here is derived from an EMBL/GenBank/DDBJ whole genome shotgun (WGS) entry which is preliminary data.</text>
</comment>
<organism evidence="6 7">
    <name type="scientific">Sabulicella glaciei</name>
    <dbReference type="NCBI Taxonomy" id="2984948"/>
    <lineage>
        <taxon>Bacteria</taxon>
        <taxon>Pseudomonadati</taxon>
        <taxon>Pseudomonadota</taxon>
        <taxon>Alphaproteobacteria</taxon>
        <taxon>Acetobacterales</taxon>
        <taxon>Acetobacteraceae</taxon>
        <taxon>Sabulicella</taxon>
    </lineage>
</organism>
<evidence type="ECO:0000259" key="5">
    <source>
        <dbReference type="PROSITE" id="PS50931"/>
    </source>
</evidence>
<dbReference type="EMBL" id="JAPFQI010000036">
    <property type="protein sequence ID" value="MCW8088408.1"/>
    <property type="molecule type" value="Genomic_DNA"/>
</dbReference>
<keyword evidence="3" id="KW-0238">DNA-binding</keyword>
<dbReference type="Gene3D" id="1.10.10.10">
    <property type="entry name" value="Winged helix-like DNA-binding domain superfamily/Winged helix DNA-binding domain"/>
    <property type="match status" value="1"/>
</dbReference>
<keyword evidence="2" id="KW-0805">Transcription regulation</keyword>
<keyword evidence="4" id="KW-0804">Transcription</keyword>
<dbReference type="Proteomes" id="UP001526430">
    <property type="component" value="Unassembled WGS sequence"/>
</dbReference>
<dbReference type="Gene3D" id="3.40.190.290">
    <property type="match status" value="1"/>
</dbReference>
<reference evidence="6 7" key="1">
    <citation type="submission" date="2022-10" db="EMBL/GenBank/DDBJ databases">
        <title>Roseococcus glaciei nov., sp. nov., isolated from glacier.</title>
        <authorList>
            <person name="Liu Q."/>
            <person name="Xin Y.-H."/>
        </authorList>
    </citation>
    <scope>NUCLEOTIDE SEQUENCE [LARGE SCALE GENOMIC DNA]</scope>
    <source>
        <strain evidence="6 7">MDT2-1-1</strain>
    </source>
</reference>
<evidence type="ECO:0000256" key="1">
    <source>
        <dbReference type="ARBA" id="ARBA00009437"/>
    </source>
</evidence>